<evidence type="ECO:0000256" key="2">
    <source>
        <dbReference type="ARBA" id="ARBA00011754"/>
    </source>
</evidence>
<evidence type="ECO:0000256" key="6">
    <source>
        <dbReference type="ARBA" id="ARBA00022679"/>
    </source>
</evidence>
<evidence type="ECO:0000256" key="9">
    <source>
        <dbReference type="ARBA" id="ARBA00022953"/>
    </source>
</evidence>
<keyword evidence="8" id="KW-0547">Nucleotide-binding</keyword>
<dbReference type="GO" id="GO:0006351">
    <property type="term" value="P:DNA-templated transcription"/>
    <property type="evidence" value="ECO:0007669"/>
    <property type="project" value="InterPro"/>
</dbReference>
<evidence type="ECO:0000256" key="5">
    <source>
        <dbReference type="ARBA" id="ARBA00022484"/>
    </source>
</evidence>
<dbReference type="Pfam" id="PF00978">
    <property type="entry name" value="RdRP_2"/>
    <property type="match status" value="1"/>
</dbReference>
<comment type="function">
    <text evidence="1">RNA-dependent RNA polymerase which replicates the viral genome composed of 3 RNA segments, RNA1, RNA2 and RNA3.</text>
</comment>
<keyword evidence="6" id="KW-0808">Transferase</keyword>
<dbReference type="GO" id="GO:0003968">
    <property type="term" value="F:RNA-directed RNA polymerase activity"/>
    <property type="evidence" value="ECO:0007669"/>
    <property type="project" value="UniProtKB-KW"/>
</dbReference>
<evidence type="ECO:0000259" key="11">
    <source>
        <dbReference type="PROSITE" id="PS50507"/>
    </source>
</evidence>
<comment type="subunit">
    <text evidence="2">Interacts with replication protein 1a.</text>
</comment>
<dbReference type="EMBL" id="EU919669">
    <property type="protein sequence ID" value="ACJ68815.1"/>
    <property type="molecule type" value="Genomic_RNA"/>
</dbReference>
<organism evidence="12 13">
    <name type="scientific">Lilac ring mottle virus</name>
    <dbReference type="NCBI Taxonomy" id="37125"/>
    <lineage>
        <taxon>Viruses</taxon>
        <taxon>Riboviria</taxon>
        <taxon>Orthornavirae</taxon>
        <taxon>Kitrinoviricota</taxon>
        <taxon>Alsuviricetes</taxon>
        <taxon>Martellivirales</taxon>
        <taxon>Bromoviridae</taxon>
        <taxon>Ilarvirus</taxon>
        <taxon>Ilarvirus LRMV</taxon>
    </lineage>
</organism>
<dbReference type="EC" id="2.7.7.48" evidence="3"/>
<evidence type="ECO:0000256" key="3">
    <source>
        <dbReference type="ARBA" id="ARBA00012494"/>
    </source>
</evidence>
<keyword evidence="9" id="KW-0693">Viral RNA replication</keyword>
<keyword evidence="5" id="KW-0696">RNA-directed RNA polymerase</keyword>
<proteinExistence type="predicted"/>
<evidence type="ECO:0000313" key="12">
    <source>
        <dbReference type="EMBL" id="ACJ68815.1"/>
    </source>
</evidence>
<feature type="domain" description="RdRp catalytic" evidence="11">
    <location>
        <begin position="416"/>
        <end position="531"/>
    </location>
</feature>
<dbReference type="InterPro" id="IPR047309">
    <property type="entry name" value="Bromoviridae_RdRp"/>
</dbReference>
<evidence type="ECO:0000256" key="7">
    <source>
        <dbReference type="ARBA" id="ARBA00022695"/>
    </source>
</evidence>
<dbReference type="GeneID" id="37619139"/>
<dbReference type="PROSITE" id="PS50507">
    <property type="entry name" value="RDRP_SSRNA_POS"/>
    <property type="match status" value="1"/>
</dbReference>
<dbReference type="RefSeq" id="YP_009507940.1">
    <property type="nucleotide sequence ID" value="NC_038777.1"/>
</dbReference>
<accession>B7T2J4</accession>
<dbReference type="OrthoDB" id="1284at10239"/>
<dbReference type="InterPro" id="IPR007094">
    <property type="entry name" value="RNA-dir_pol_PSvirus"/>
</dbReference>
<evidence type="ECO:0000256" key="4">
    <source>
        <dbReference type="ARBA" id="ARBA00018640"/>
    </source>
</evidence>
<name>B7T2J4_9BROM</name>
<dbReference type="CDD" id="cd23252">
    <property type="entry name" value="Bromoviridae_RdRp"/>
    <property type="match status" value="1"/>
</dbReference>
<dbReference type="SUPFAM" id="SSF56672">
    <property type="entry name" value="DNA/RNA polymerases"/>
    <property type="match status" value="1"/>
</dbReference>
<reference evidence="12 13" key="2">
    <citation type="journal article" date="2008" name="Arch. Virol.">
        <title>Partial nucleotide sequences of the RNA 1 and RNA 2 of lilac ring mottle virus confirm that this virus should be considered a member of subgroup 2 of the genus Ilarvirus.</title>
        <authorList>
            <person name="Scott S.W."/>
            <person name="Zimmerman M.T."/>
        </authorList>
    </citation>
    <scope>NUCLEOTIDE SEQUENCE [LARGE SCALE GENOMIC DNA]</scope>
</reference>
<dbReference type="GO" id="GO:0039690">
    <property type="term" value="P:positive stranded viral RNA replication"/>
    <property type="evidence" value="ECO:0007669"/>
    <property type="project" value="InterPro"/>
</dbReference>
<keyword evidence="7" id="KW-0548">Nucleotidyltransferase</keyword>
<evidence type="ECO:0000256" key="1">
    <source>
        <dbReference type="ARBA" id="ARBA00002542"/>
    </source>
</evidence>
<reference evidence="13" key="1">
    <citation type="journal article" date="1995" name="J. Gen. Virol.">
        <title>The complete nucleotide sequence of the RNA 3 of lilac ring mottle ilarvirus.</title>
        <authorList>
            <person name="Scott S.W."/>
            <person name="Ge X."/>
        </authorList>
    </citation>
    <scope>NUCLEOTIDE SEQUENCE [LARGE SCALE GENOMIC DNA]</scope>
</reference>
<feature type="region of interest" description="Disordered" evidence="10">
    <location>
        <begin position="736"/>
        <end position="791"/>
    </location>
</feature>
<protein>
    <recommendedName>
        <fullName evidence="4">RNA-directed RNA polymerase 2a</fullName>
        <ecNumber evidence="3">2.7.7.48</ecNumber>
    </recommendedName>
</protein>
<evidence type="ECO:0000256" key="8">
    <source>
        <dbReference type="ARBA" id="ARBA00022741"/>
    </source>
</evidence>
<feature type="compositionally biased region" description="Basic and acidic residues" evidence="10">
    <location>
        <begin position="762"/>
        <end position="775"/>
    </location>
</feature>
<evidence type="ECO:0000313" key="13">
    <source>
        <dbReference type="Proteomes" id="UP000237247"/>
    </source>
</evidence>
<keyword evidence="13" id="KW-1185">Reference proteome</keyword>
<dbReference type="InterPro" id="IPR043502">
    <property type="entry name" value="DNA/RNA_pol_sf"/>
</dbReference>
<dbReference type="Proteomes" id="UP000237247">
    <property type="component" value="Genome"/>
</dbReference>
<evidence type="ECO:0000256" key="10">
    <source>
        <dbReference type="SAM" id="MobiDB-lite"/>
    </source>
</evidence>
<feature type="compositionally biased region" description="Polar residues" evidence="10">
    <location>
        <begin position="776"/>
        <end position="791"/>
    </location>
</feature>
<dbReference type="GO" id="GO:0000166">
    <property type="term" value="F:nucleotide binding"/>
    <property type="evidence" value="ECO:0007669"/>
    <property type="project" value="UniProtKB-KW"/>
</dbReference>
<dbReference type="GO" id="GO:0003723">
    <property type="term" value="F:RNA binding"/>
    <property type="evidence" value="ECO:0007669"/>
    <property type="project" value="InterPro"/>
</dbReference>
<sequence>MSLLIPDQEVRPEPIVCEPEPEPVIEIDGRVFLCKEVDQESLDFNLEVYVDYLSVKVAACNSWASCSDDTCSTTESFPGDIPNLEISNDSFIDDKKFLEISEEICDPSFVEIDVPLQKIVSEFTVDDECVEHISDRFDTLIPEYEQVSRDNGVFSCWSLSFDNEEPYIPKFVPKDVVAHCDPSVIQDAVNDIFPYHHLVDDKYFQAWVEASDISLEVSKCWLDLSNFKDPLKGSQCYAEPLFQTGATSRRINTQRETLLAAKKRNMNIPELAQIFDMEREREVCFQRFLLNVVDKTRLGKLEPMMTTEVKFFNDYLVGKNPPLSEYQGPLNLCSLDKYMHMVKTTIKPVEDNSLIHERPLCATITYHKKGIVMQSSPIFLAAMSRLFFVLKSKILIPSGKFHQLFNLDPLSFESARWFKEVDFSKFDKSQGELHHLVQKDIFMALGLPPDFVDVWFSSHERSHIVDRDTGVGFSVNYQRRTGDAVTYLGNTIVTLICLARVYDLNSSDITFVVASGDDSLIGSLHELPRDSESLFVSLFNFEAKFPHNQPFICSKFLVAVDVEGGRREVISVPNPAKLLIRMGKKDCQYQDLGELFISWLDVVKYFRDSEVCRKVADLCAYRQKRGPSMYLEAALLALPVCFSNRKKFLNICYSLTNDDCLKYSDLRIKKKKSDDYQTHLKQNDDYRSRKQDRRYRAMCAPWFGKIFQEGTVCDEKRTHTHSFHSQSDHYRSICGRSPTVVSSTDGNRECRGSREAGSYGRENSRLKYRPRDRGVHQSSRFDPNSVPPNSR</sequence>
<dbReference type="KEGG" id="vg:37619139"/>
<dbReference type="InterPro" id="IPR001788">
    <property type="entry name" value="RNA-dep_RNA_pol_alsuvir"/>
</dbReference>